<dbReference type="PANTHER" id="PTHR43283">
    <property type="entry name" value="BETA-LACTAMASE-RELATED"/>
    <property type="match status" value="1"/>
</dbReference>
<dbReference type="InterPro" id="IPR050789">
    <property type="entry name" value="Diverse_Enzym_Activities"/>
</dbReference>
<evidence type="ECO:0000313" key="3">
    <source>
        <dbReference type="Proteomes" id="UP001196301"/>
    </source>
</evidence>
<dbReference type="Proteomes" id="UP001196301">
    <property type="component" value="Unassembled WGS sequence"/>
</dbReference>
<name>A0ABS6DWP4_9FIRM</name>
<dbReference type="PANTHER" id="PTHR43283:SF7">
    <property type="entry name" value="BETA-LACTAMASE-RELATED DOMAIN-CONTAINING PROTEIN"/>
    <property type="match status" value="1"/>
</dbReference>
<dbReference type="RefSeq" id="WP_216569393.1">
    <property type="nucleotide sequence ID" value="NZ_JAHLOQ010000017.1"/>
</dbReference>
<protein>
    <submittedName>
        <fullName evidence="2">Beta-lactamase family protein</fullName>
    </submittedName>
</protein>
<dbReference type="Pfam" id="PF00144">
    <property type="entry name" value="Beta-lactamase"/>
    <property type="match status" value="1"/>
</dbReference>
<dbReference type="EMBL" id="JAHLOQ010000017">
    <property type="protein sequence ID" value="MBU5336266.1"/>
    <property type="molecule type" value="Genomic_DNA"/>
</dbReference>
<feature type="domain" description="Beta-lactamase-related" evidence="1">
    <location>
        <begin position="23"/>
        <end position="298"/>
    </location>
</feature>
<keyword evidence="3" id="KW-1185">Reference proteome</keyword>
<evidence type="ECO:0000259" key="1">
    <source>
        <dbReference type="Pfam" id="PF00144"/>
    </source>
</evidence>
<sequence length="322" mass="36495">MNYEKVREFENIIEKDYPNTCQMVVMKDNNIVYENYGCNCNQKSKLHIFSVTKSIISVLIGIAIDKGYIKSVDQRIIDFFPHYKIAPDEKTLQNITLKDMLTMTAPYKFKEEPYVEYFKSPNHLKFCLDLLGGSYKIGDFRYTPLIGPDIFSGIIQTSTGQSVLDFARENLFNPLGIEVDKNIVFKSAEEQFAFNESTNLSGWVSDEFGLNTAGWGLTLSAVDMAKIGQLYLNGGVANCKKVVSTDWIKKSTTHHSSFNDLMYGYLWWIIDDNSFAALGDGGNTLYVDKSQNLVVSITALFVPNAKEKIKLIKQYVKPAFED</sequence>
<evidence type="ECO:0000313" key="2">
    <source>
        <dbReference type="EMBL" id="MBU5336266.1"/>
    </source>
</evidence>
<reference evidence="2 3" key="1">
    <citation type="submission" date="2021-06" db="EMBL/GenBank/DDBJ databases">
        <authorList>
            <person name="Sun Q."/>
            <person name="Li D."/>
        </authorList>
    </citation>
    <scope>NUCLEOTIDE SEQUENCE [LARGE SCALE GENOMIC DNA]</scope>
    <source>
        <strain evidence="2 3">N19</strain>
    </source>
</reference>
<proteinExistence type="predicted"/>
<dbReference type="InterPro" id="IPR001466">
    <property type="entry name" value="Beta-lactam-related"/>
</dbReference>
<organism evidence="2 3">
    <name type="scientific">Intestinibacter bartlettii</name>
    <dbReference type="NCBI Taxonomy" id="261299"/>
    <lineage>
        <taxon>Bacteria</taxon>
        <taxon>Bacillati</taxon>
        <taxon>Bacillota</taxon>
        <taxon>Clostridia</taxon>
        <taxon>Peptostreptococcales</taxon>
        <taxon>Peptostreptococcaceae</taxon>
        <taxon>Intestinibacter</taxon>
    </lineage>
</organism>
<accession>A0ABS6DWP4</accession>
<gene>
    <name evidence="2" type="ORF">KQI20_07420</name>
</gene>
<comment type="caution">
    <text evidence="2">The sequence shown here is derived from an EMBL/GenBank/DDBJ whole genome shotgun (WGS) entry which is preliminary data.</text>
</comment>